<dbReference type="Proteomes" id="UP000252357">
    <property type="component" value="Unassembled WGS sequence"/>
</dbReference>
<dbReference type="PANTHER" id="PTHR12599:SF0">
    <property type="entry name" value="PTERIN-4-ALPHA-CARBINOLAMINE DEHYDRATASE"/>
    <property type="match status" value="1"/>
</dbReference>
<dbReference type="AlphaFoldDB" id="A0A368L4A6"/>
<evidence type="ECO:0000256" key="2">
    <source>
        <dbReference type="ARBA" id="ARBA00006472"/>
    </source>
</evidence>
<dbReference type="GO" id="GO:0006729">
    <property type="term" value="P:tetrahydrobiopterin biosynthetic process"/>
    <property type="evidence" value="ECO:0007669"/>
    <property type="project" value="InterPro"/>
</dbReference>
<keyword evidence="6" id="KW-1185">Reference proteome</keyword>
<reference evidence="5 6" key="1">
    <citation type="journal article" date="2018" name="Int. J. Syst. Evol. Microbiol.">
        <title>Parvibium lacunae gen. nov., sp. nov., a new member of the family Alcaligenaceae isolated from a freshwater pond.</title>
        <authorList>
            <person name="Chen W.M."/>
            <person name="Xie P.B."/>
            <person name="Hsu M.Y."/>
            <person name="Sheu S.Y."/>
        </authorList>
    </citation>
    <scope>NUCLEOTIDE SEQUENCE [LARGE SCALE GENOMIC DNA]</scope>
    <source>
        <strain evidence="5 6">KMB9</strain>
    </source>
</reference>
<organism evidence="5 6">
    <name type="scientific">Parvibium lacunae</name>
    <dbReference type="NCBI Taxonomy" id="1888893"/>
    <lineage>
        <taxon>Bacteria</taxon>
        <taxon>Pseudomonadati</taxon>
        <taxon>Pseudomonadota</taxon>
        <taxon>Betaproteobacteria</taxon>
        <taxon>Burkholderiales</taxon>
        <taxon>Alcaligenaceae</taxon>
        <taxon>Parvibium</taxon>
    </lineage>
</organism>
<dbReference type="Gene3D" id="3.30.1360.20">
    <property type="entry name" value="Transcriptional coactivator/pterin dehydratase"/>
    <property type="match status" value="1"/>
</dbReference>
<dbReference type="Pfam" id="PF01329">
    <property type="entry name" value="Pterin_4a"/>
    <property type="match status" value="1"/>
</dbReference>
<dbReference type="GO" id="GO:0008124">
    <property type="term" value="F:4-alpha-hydroxytetrahydrobiopterin dehydratase activity"/>
    <property type="evidence" value="ECO:0007669"/>
    <property type="project" value="UniProtKB-EC"/>
</dbReference>
<dbReference type="EMBL" id="QPGB01000002">
    <property type="protein sequence ID" value="RCS58404.1"/>
    <property type="molecule type" value="Genomic_DNA"/>
</dbReference>
<comment type="similarity">
    <text evidence="2">Belongs to the pterin-4-alpha-carbinolamine dehydratase family.</text>
</comment>
<gene>
    <name evidence="5" type="ORF">DU000_06205</name>
</gene>
<protein>
    <recommendedName>
        <fullName evidence="3">4a-hydroxytetrahydrobiopterin dehydratase</fullName>
        <ecNumber evidence="3">4.2.1.96</ecNumber>
    </recommendedName>
</protein>
<dbReference type="InterPro" id="IPR001533">
    <property type="entry name" value="Pterin_deHydtase"/>
</dbReference>
<sequence length="116" mass="13229">MTVPLSRAELLTRTSTHQTSPAYSVAAITEQLETLPGWCYEAGFLQRTYRFTNYYETITFLNALAYVLHREDHHPELLVTYNSCVVRFNTHSVEGISINDFICAAKADAVFGQTYR</sequence>
<dbReference type="InterPro" id="IPR036428">
    <property type="entry name" value="PCD_sf"/>
</dbReference>
<dbReference type="OrthoDB" id="9794987at2"/>
<evidence type="ECO:0000256" key="3">
    <source>
        <dbReference type="ARBA" id="ARBA00013252"/>
    </source>
</evidence>
<keyword evidence="4" id="KW-0456">Lyase</keyword>
<evidence type="ECO:0000313" key="6">
    <source>
        <dbReference type="Proteomes" id="UP000252357"/>
    </source>
</evidence>
<dbReference type="EC" id="4.2.1.96" evidence="3"/>
<dbReference type="SUPFAM" id="SSF55248">
    <property type="entry name" value="PCD-like"/>
    <property type="match status" value="1"/>
</dbReference>
<evidence type="ECO:0000256" key="4">
    <source>
        <dbReference type="ARBA" id="ARBA00023239"/>
    </source>
</evidence>
<name>A0A368L4A6_9BURK</name>
<comment type="caution">
    <text evidence="5">The sequence shown here is derived from an EMBL/GenBank/DDBJ whole genome shotgun (WGS) entry which is preliminary data.</text>
</comment>
<evidence type="ECO:0000256" key="1">
    <source>
        <dbReference type="ARBA" id="ARBA00001554"/>
    </source>
</evidence>
<accession>A0A368L4A6</accession>
<evidence type="ECO:0000313" key="5">
    <source>
        <dbReference type="EMBL" id="RCS58404.1"/>
    </source>
</evidence>
<dbReference type="RefSeq" id="WP_114402487.1">
    <property type="nucleotide sequence ID" value="NZ_QPGB01000002.1"/>
</dbReference>
<comment type="catalytic activity">
    <reaction evidence="1">
        <text>(4aS,6R)-4a-hydroxy-L-erythro-5,6,7,8-tetrahydrobiopterin = (6R)-L-erythro-6,7-dihydrobiopterin + H2O</text>
        <dbReference type="Rhea" id="RHEA:11920"/>
        <dbReference type="ChEBI" id="CHEBI:15377"/>
        <dbReference type="ChEBI" id="CHEBI:15642"/>
        <dbReference type="ChEBI" id="CHEBI:43120"/>
        <dbReference type="EC" id="4.2.1.96"/>
    </reaction>
</comment>
<proteinExistence type="inferred from homology"/>
<dbReference type="PANTHER" id="PTHR12599">
    <property type="entry name" value="PTERIN-4-ALPHA-CARBINOLAMINE DEHYDRATASE"/>
    <property type="match status" value="1"/>
</dbReference>